<dbReference type="PANTHER" id="PTHR33710:SF71">
    <property type="entry name" value="ENDONUCLEASE_EXONUCLEASE_PHOSPHATASE DOMAIN-CONTAINING PROTEIN"/>
    <property type="match status" value="1"/>
</dbReference>
<dbReference type="PANTHER" id="PTHR33710">
    <property type="entry name" value="BNAC02G09200D PROTEIN"/>
    <property type="match status" value="1"/>
</dbReference>
<accession>A0A1R3GAC1</accession>
<dbReference type="Proteomes" id="UP000187203">
    <property type="component" value="Unassembled WGS sequence"/>
</dbReference>
<evidence type="ECO:0000313" key="2">
    <source>
        <dbReference type="Proteomes" id="UP000187203"/>
    </source>
</evidence>
<sequence>MADELVGQWKNLKLTEEEDEDVIDDISISEDGDEGQKPWLVGKLYTRKPFNKQALINTMKNIWRLVKGGELCPNQYLFTKSLVWVRVYEFPVGTRSAAMAKTIGARIGDLVAIDETLDADDCEDESAPAIIESGDYPYGPWLWASPLKKKSEVIGSEAFKQYGKKLESSGRRWADLISGKRVSRALFIGDRSEKGVDQRGARSAEEGSADDRAKNAELNFQKGDLHSEIVGDNLAGISEREKARFKTNLKVNEEKEKRSRDFATKNLQLVAKETSDGLSGCGGGTWAGKRRMKDVAQMVNGPRLILDPKDVNCEAFNGNKMMGGSMGRVAISEGGFNFQAQRQELDAEVSSVHRQKTSRRKRIIPRRQENVAGKKSDEALSLGKRLSQVVMESLEDLGYSGVPFTWRHGDLSERLDRCVVSEIWSENFPHANLSHLISSIFDHDPILLNTEKRELQNKNRKRRHGRKYFETAWCKEAQFGDHMAADWMNNSGVSLLDRIERVREELWGCFGKKEPRIS</sequence>
<evidence type="ECO:0008006" key="3">
    <source>
        <dbReference type="Google" id="ProtNLM"/>
    </source>
</evidence>
<dbReference type="AlphaFoldDB" id="A0A1R3GAC1"/>
<evidence type="ECO:0000313" key="1">
    <source>
        <dbReference type="EMBL" id="OMO55042.1"/>
    </source>
</evidence>
<dbReference type="EMBL" id="AWUE01023059">
    <property type="protein sequence ID" value="OMO55042.1"/>
    <property type="molecule type" value="Genomic_DNA"/>
</dbReference>
<keyword evidence="2" id="KW-1185">Reference proteome</keyword>
<dbReference type="OrthoDB" id="1751786at2759"/>
<protein>
    <recommendedName>
        <fullName evidence="3">DUF4283 domain-containing protein</fullName>
    </recommendedName>
</protein>
<organism evidence="1 2">
    <name type="scientific">Corchorus olitorius</name>
    <dbReference type="NCBI Taxonomy" id="93759"/>
    <lineage>
        <taxon>Eukaryota</taxon>
        <taxon>Viridiplantae</taxon>
        <taxon>Streptophyta</taxon>
        <taxon>Embryophyta</taxon>
        <taxon>Tracheophyta</taxon>
        <taxon>Spermatophyta</taxon>
        <taxon>Magnoliopsida</taxon>
        <taxon>eudicotyledons</taxon>
        <taxon>Gunneridae</taxon>
        <taxon>Pentapetalae</taxon>
        <taxon>rosids</taxon>
        <taxon>malvids</taxon>
        <taxon>Malvales</taxon>
        <taxon>Malvaceae</taxon>
        <taxon>Grewioideae</taxon>
        <taxon>Apeibeae</taxon>
        <taxon>Corchorus</taxon>
    </lineage>
</organism>
<proteinExistence type="predicted"/>
<reference evidence="2" key="1">
    <citation type="submission" date="2013-09" db="EMBL/GenBank/DDBJ databases">
        <title>Corchorus olitorius genome sequencing.</title>
        <authorList>
            <person name="Alam M."/>
            <person name="Haque M.S."/>
            <person name="Islam M.S."/>
            <person name="Emdad E.M."/>
            <person name="Islam M.M."/>
            <person name="Ahmed B."/>
            <person name="Halim A."/>
            <person name="Hossen Q.M.M."/>
            <person name="Hossain M.Z."/>
            <person name="Ahmed R."/>
            <person name="Khan M.M."/>
            <person name="Islam R."/>
            <person name="Rashid M.M."/>
            <person name="Khan S.A."/>
            <person name="Rahman M.S."/>
            <person name="Alam M."/>
            <person name="Yahiya A.S."/>
            <person name="Khan M.S."/>
            <person name="Azam M.S."/>
            <person name="Haque T."/>
            <person name="Lashkar M.Z.H."/>
            <person name="Akhand A.I."/>
            <person name="Morshed G."/>
            <person name="Roy S."/>
            <person name="Uddin K.S."/>
            <person name="Rabeya T."/>
            <person name="Hossain A.S."/>
            <person name="Chowdhury A."/>
            <person name="Snigdha A.R."/>
            <person name="Mortoza M.S."/>
            <person name="Matin S.A."/>
            <person name="Hoque S.M.E."/>
            <person name="Islam M.K."/>
            <person name="Roy D.K."/>
            <person name="Haider R."/>
            <person name="Moosa M.M."/>
            <person name="Elias S.M."/>
            <person name="Hasan A.M."/>
            <person name="Jahan S."/>
            <person name="Shafiuddin M."/>
            <person name="Mahmood N."/>
            <person name="Shommy N.S."/>
        </authorList>
    </citation>
    <scope>NUCLEOTIDE SEQUENCE [LARGE SCALE GENOMIC DNA]</scope>
    <source>
        <strain evidence="2">cv. O-4</strain>
    </source>
</reference>
<gene>
    <name evidence="1" type="ORF">COLO4_36224</name>
</gene>
<comment type="caution">
    <text evidence="1">The sequence shown here is derived from an EMBL/GenBank/DDBJ whole genome shotgun (WGS) entry which is preliminary data.</text>
</comment>
<name>A0A1R3GAC1_9ROSI</name>